<keyword evidence="5" id="KW-0449">Lipoprotein</keyword>
<dbReference type="NCBIfam" id="TIGR03302">
    <property type="entry name" value="OM_YfiO"/>
    <property type="match status" value="1"/>
</dbReference>
<evidence type="ECO:0000256" key="2">
    <source>
        <dbReference type="ARBA" id="ARBA00023136"/>
    </source>
</evidence>
<gene>
    <name evidence="6" type="primary">bamD</name>
    <name evidence="9" type="ORF">SAMN06296058_2492</name>
</gene>
<feature type="compositionally biased region" description="Polar residues" evidence="7">
    <location>
        <begin position="1"/>
        <end position="14"/>
    </location>
</feature>
<dbReference type="Gene3D" id="1.25.40.10">
    <property type="entry name" value="Tetratricopeptide repeat domain"/>
    <property type="match status" value="1"/>
</dbReference>
<dbReference type="InterPro" id="IPR017689">
    <property type="entry name" value="BamD"/>
</dbReference>
<dbReference type="CDD" id="cd15830">
    <property type="entry name" value="BamD"/>
    <property type="match status" value="1"/>
</dbReference>
<dbReference type="SUPFAM" id="SSF48452">
    <property type="entry name" value="TPR-like"/>
    <property type="match status" value="1"/>
</dbReference>
<dbReference type="GO" id="GO:0043165">
    <property type="term" value="P:Gram-negative-bacterium-type cell outer membrane assembly"/>
    <property type="evidence" value="ECO:0007669"/>
    <property type="project" value="UniProtKB-UniRule"/>
</dbReference>
<dbReference type="STRING" id="428993.SAMN06296058_2492"/>
<dbReference type="PANTHER" id="PTHR37423:SF1">
    <property type="entry name" value="OUTER MEMBRANE PROTEIN ASSEMBLY FACTOR BAMD"/>
    <property type="match status" value="1"/>
</dbReference>
<keyword evidence="1 6" id="KW-0732">Signal</keyword>
<keyword evidence="4 6" id="KW-0998">Cell outer membrane</keyword>
<evidence type="ECO:0000313" key="10">
    <source>
        <dbReference type="Proteomes" id="UP000190341"/>
    </source>
</evidence>
<dbReference type="EMBL" id="FUZV01000002">
    <property type="protein sequence ID" value="SKC75186.1"/>
    <property type="molecule type" value="Genomic_DNA"/>
</dbReference>
<evidence type="ECO:0000256" key="5">
    <source>
        <dbReference type="ARBA" id="ARBA00023288"/>
    </source>
</evidence>
<evidence type="ECO:0000256" key="3">
    <source>
        <dbReference type="ARBA" id="ARBA00023139"/>
    </source>
</evidence>
<keyword evidence="3" id="KW-0564">Palmitate</keyword>
<comment type="function">
    <text evidence="6">Part of the outer membrane protein assembly complex, which is involved in assembly and insertion of beta-barrel proteins into the outer membrane.</text>
</comment>
<proteinExistence type="inferred from homology"/>
<comment type="subcellular location">
    <subcellularLocation>
        <location evidence="6">Cell outer membrane</location>
    </subcellularLocation>
</comment>
<evidence type="ECO:0000313" key="9">
    <source>
        <dbReference type="EMBL" id="SKC75186.1"/>
    </source>
</evidence>
<evidence type="ECO:0000256" key="6">
    <source>
        <dbReference type="HAMAP-Rule" id="MF_00922"/>
    </source>
</evidence>
<feature type="domain" description="Outer membrane lipoprotein BamD-like" evidence="8">
    <location>
        <begin position="58"/>
        <end position="261"/>
    </location>
</feature>
<sequence length="305" mass="34960">MTQRMTLPASSPSTAKPHVTPRSSSVARFLVLALVLAVTATGTGCKWFKKDAPVVQPVETMYETGHQSMKTANWDRAQTQYRSLIAQYPYGPYTEQALMESAYAQYKAGKLDDAVSSIDKFLRTYPTHRNVPYMYYLRGLANSTRDAVFLQRVWKLDASRRDLSTPMQGYNDLSIVAERYPNSRYAADARQRMIFLRNQFARHELDTALYYMRRDAYVSAATRARYLLETYPQSEYQYDAVAVLGEAYTKLGNQALADDARRVLQLNDPQHPWLTGDWPKYPWQIRRLNPFAGEKSPASGMSERK</sequence>
<name>A0A1T5LGM2_9GAMM</name>
<dbReference type="HAMAP" id="MF_00922">
    <property type="entry name" value="OM_assembly_BamD"/>
    <property type="match status" value="1"/>
</dbReference>
<evidence type="ECO:0000256" key="7">
    <source>
        <dbReference type="SAM" id="MobiDB-lite"/>
    </source>
</evidence>
<reference evidence="9 10" key="1">
    <citation type="submission" date="2017-02" db="EMBL/GenBank/DDBJ databases">
        <authorList>
            <person name="Peterson S.W."/>
        </authorList>
    </citation>
    <scope>NUCLEOTIDE SEQUENCE [LARGE SCALE GENOMIC DNA]</scope>
    <source>
        <strain evidence="9 10">P15</strain>
    </source>
</reference>
<dbReference type="GO" id="GO:0051205">
    <property type="term" value="P:protein insertion into membrane"/>
    <property type="evidence" value="ECO:0007669"/>
    <property type="project" value="UniProtKB-UniRule"/>
</dbReference>
<comment type="similarity">
    <text evidence="6">Belongs to the BamD family.</text>
</comment>
<dbReference type="PANTHER" id="PTHR37423">
    <property type="entry name" value="SOLUBLE LYTIC MUREIN TRANSGLYCOSYLASE-RELATED"/>
    <property type="match status" value="1"/>
</dbReference>
<evidence type="ECO:0000256" key="1">
    <source>
        <dbReference type="ARBA" id="ARBA00022729"/>
    </source>
</evidence>
<feature type="region of interest" description="Disordered" evidence="7">
    <location>
        <begin position="1"/>
        <end position="20"/>
    </location>
</feature>
<dbReference type="InterPro" id="IPR039565">
    <property type="entry name" value="BamD-like"/>
</dbReference>
<organism evidence="9 10">
    <name type="scientific">Pseudoxanthomonas indica</name>
    <dbReference type="NCBI Taxonomy" id="428993"/>
    <lineage>
        <taxon>Bacteria</taxon>
        <taxon>Pseudomonadati</taxon>
        <taxon>Pseudomonadota</taxon>
        <taxon>Gammaproteobacteria</taxon>
        <taxon>Lysobacterales</taxon>
        <taxon>Lysobacteraceae</taxon>
        <taxon>Pseudoxanthomonas</taxon>
    </lineage>
</organism>
<evidence type="ECO:0000259" key="8">
    <source>
        <dbReference type="Pfam" id="PF13525"/>
    </source>
</evidence>
<accession>A0A1T5LGM2</accession>
<protein>
    <recommendedName>
        <fullName evidence="6">Outer membrane protein assembly factor BamD</fullName>
    </recommendedName>
</protein>
<dbReference type="Proteomes" id="UP000190341">
    <property type="component" value="Unassembled WGS sequence"/>
</dbReference>
<comment type="subunit">
    <text evidence="6">Part of the Bam complex.</text>
</comment>
<dbReference type="InterPro" id="IPR011990">
    <property type="entry name" value="TPR-like_helical_dom_sf"/>
</dbReference>
<evidence type="ECO:0000256" key="4">
    <source>
        <dbReference type="ARBA" id="ARBA00023237"/>
    </source>
</evidence>
<keyword evidence="10" id="KW-1185">Reference proteome</keyword>
<dbReference type="Pfam" id="PF13525">
    <property type="entry name" value="YfiO"/>
    <property type="match status" value="1"/>
</dbReference>
<keyword evidence="2 6" id="KW-0472">Membrane</keyword>
<dbReference type="AlphaFoldDB" id="A0A1T5LGM2"/>
<dbReference type="GO" id="GO:1990063">
    <property type="term" value="C:Bam protein complex"/>
    <property type="evidence" value="ECO:0007669"/>
    <property type="project" value="TreeGrafter"/>
</dbReference>